<reference evidence="1" key="2">
    <citation type="journal article" date="2023" name="IMA Fungus">
        <title>Comparative genomic study of the Penicillium genus elucidates a diverse pangenome and 15 lateral gene transfer events.</title>
        <authorList>
            <person name="Petersen C."/>
            <person name="Sorensen T."/>
            <person name="Nielsen M.R."/>
            <person name="Sondergaard T.E."/>
            <person name="Sorensen J.L."/>
            <person name="Fitzpatrick D.A."/>
            <person name="Frisvad J.C."/>
            <person name="Nielsen K.L."/>
        </authorList>
    </citation>
    <scope>NUCLEOTIDE SEQUENCE</scope>
    <source>
        <strain evidence="1">IBT 23319</strain>
    </source>
</reference>
<dbReference type="AlphaFoldDB" id="A0A9W9TLB9"/>
<name>A0A9W9TLB9_PENCI</name>
<sequence>MAKPVVIRFEGPEEWDIERENVNNILVKYTGTSEYPSTKSFPPIILGAELDEDAVQELRDLNGVLVEHPDEDEN</sequence>
<evidence type="ECO:0000313" key="1">
    <source>
        <dbReference type="EMBL" id="KAJ5227102.1"/>
    </source>
</evidence>
<keyword evidence="2" id="KW-1185">Reference proteome</keyword>
<organism evidence="1 2">
    <name type="scientific">Penicillium citrinum</name>
    <dbReference type="NCBI Taxonomy" id="5077"/>
    <lineage>
        <taxon>Eukaryota</taxon>
        <taxon>Fungi</taxon>
        <taxon>Dikarya</taxon>
        <taxon>Ascomycota</taxon>
        <taxon>Pezizomycotina</taxon>
        <taxon>Eurotiomycetes</taxon>
        <taxon>Eurotiomycetidae</taxon>
        <taxon>Eurotiales</taxon>
        <taxon>Aspergillaceae</taxon>
        <taxon>Penicillium</taxon>
    </lineage>
</organism>
<dbReference type="RefSeq" id="XP_056499467.1">
    <property type="nucleotide sequence ID" value="XM_056646026.1"/>
</dbReference>
<dbReference type="EMBL" id="JAPQKT010000006">
    <property type="protein sequence ID" value="KAJ5227102.1"/>
    <property type="molecule type" value="Genomic_DNA"/>
</dbReference>
<dbReference type="OrthoDB" id="3434980at2759"/>
<gene>
    <name evidence="1" type="ORF">N7469_007108</name>
</gene>
<dbReference type="Proteomes" id="UP001147733">
    <property type="component" value="Unassembled WGS sequence"/>
</dbReference>
<comment type="caution">
    <text evidence="1">The sequence shown here is derived from an EMBL/GenBank/DDBJ whole genome shotgun (WGS) entry which is preliminary data.</text>
</comment>
<dbReference type="GeneID" id="81385193"/>
<reference evidence="1" key="1">
    <citation type="submission" date="2022-11" db="EMBL/GenBank/DDBJ databases">
        <authorList>
            <person name="Petersen C."/>
        </authorList>
    </citation>
    <scope>NUCLEOTIDE SEQUENCE</scope>
    <source>
        <strain evidence="1">IBT 23319</strain>
    </source>
</reference>
<evidence type="ECO:0000313" key="2">
    <source>
        <dbReference type="Proteomes" id="UP001147733"/>
    </source>
</evidence>
<proteinExistence type="predicted"/>
<accession>A0A9W9TLB9</accession>
<protein>
    <submittedName>
        <fullName evidence="1">Uncharacterized protein</fullName>
    </submittedName>
</protein>